<reference evidence="20" key="1">
    <citation type="submission" date="2019-01" db="EMBL/GenBank/DDBJ databases">
        <title>Mitochondrial phylogenomics of Collembola.</title>
        <authorList>
            <person name="Sun X."/>
            <person name="Xie Z.-J."/>
            <person name="Dong J."/>
            <person name="Yu D.-Y."/>
        </authorList>
    </citation>
    <scope>NUCLEOTIDE SEQUENCE</scope>
</reference>
<comment type="similarity">
    <text evidence="3 18">Belongs to the complex I subunit 2 family.</text>
</comment>
<feature type="transmembrane region" description="Helical" evidence="18">
    <location>
        <begin position="190"/>
        <end position="210"/>
    </location>
</feature>
<evidence type="ECO:0000256" key="2">
    <source>
        <dbReference type="ARBA" id="ARBA00004448"/>
    </source>
</evidence>
<comment type="subcellular location">
    <subcellularLocation>
        <location evidence="2 18">Mitochondrion inner membrane</location>
        <topology evidence="2 18">Multi-pass membrane protein</topology>
    </subcellularLocation>
</comment>
<accession>A0A6H0EYG1</accession>
<evidence type="ECO:0000256" key="17">
    <source>
        <dbReference type="ARBA" id="ARBA00049551"/>
    </source>
</evidence>
<comment type="function">
    <text evidence="18">Core subunit of the mitochondrial membrane respiratory chain NADH dehydrogenase (Complex I) which catalyzes electron transfer from NADH through the respiratory chain, using ubiquinone as an electron acceptor. Essential for the catalytic activity and assembly of complex I.</text>
</comment>
<feature type="transmembrane region" description="Helical" evidence="18">
    <location>
        <begin position="142"/>
        <end position="160"/>
    </location>
</feature>
<dbReference type="PANTHER" id="PTHR46552:SF1">
    <property type="entry name" value="NADH-UBIQUINONE OXIDOREDUCTASE CHAIN 2"/>
    <property type="match status" value="1"/>
</dbReference>
<comment type="function">
    <text evidence="1">Core subunit of the mitochondrial membrane respiratory chain NADH dehydrogenase (Complex I) that is believed to belong to the minimal assembly required for catalysis. Complex I functions in the transfer of electrons from NADH to the respiratory chain. The immediate electron acceptor for the enzyme is believed to be ubiquinone.</text>
</comment>
<comment type="catalytic activity">
    <reaction evidence="17 18">
        <text>a ubiquinone + NADH + 5 H(+)(in) = a ubiquinol + NAD(+) + 4 H(+)(out)</text>
        <dbReference type="Rhea" id="RHEA:29091"/>
        <dbReference type="Rhea" id="RHEA-COMP:9565"/>
        <dbReference type="Rhea" id="RHEA-COMP:9566"/>
        <dbReference type="ChEBI" id="CHEBI:15378"/>
        <dbReference type="ChEBI" id="CHEBI:16389"/>
        <dbReference type="ChEBI" id="CHEBI:17976"/>
        <dbReference type="ChEBI" id="CHEBI:57540"/>
        <dbReference type="ChEBI" id="CHEBI:57945"/>
        <dbReference type="EC" id="7.1.1.2"/>
    </reaction>
</comment>
<dbReference type="EC" id="7.1.1.2" evidence="4 18"/>
<keyword evidence="7 18" id="KW-0679">Respiratory chain</keyword>
<feature type="transmembrane region" description="Helical" evidence="18">
    <location>
        <begin position="308"/>
        <end position="330"/>
    </location>
</feature>
<evidence type="ECO:0000259" key="19">
    <source>
        <dbReference type="Pfam" id="PF00361"/>
    </source>
</evidence>
<organism evidence="20">
    <name type="scientific">Neelides sp. FZ-2019</name>
    <dbReference type="NCBI Taxonomy" id="2583951"/>
    <lineage>
        <taxon>Eukaryota</taxon>
        <taxon>Metazoa</taxon>
        <taxon>Ecdysozoa</taxon>
        <taxon>Arthropoda</taxon>
        <taxon>Hexapoda</taxon>
        <taxon>Collembola</taxon>
        <taxon>Neelipleona</taxon>
        <taxon>Neelidae</taxon>
        <taxon>Neelides</taxon>
    </lineage>
</organism>
<evidence type="ECO:0000256" key="7">
    <source>
        <dbReference type="ARBA" id="ARBA00022660"/>
    </source>
</evidence>
<feature type="transmembrane region" description="Helical" evidence="18">
    <location>
        <begin position="231"/>
        <end position="250"/>
    </location>
</feature>
<feature type="transmembrane region" description="Helical" evidence="18">
    <location>
        <begin position="56"/>
        <end position="76"/>
    </location>
</feature>
<dbReference type="InterPro" id="IPR001750">
    <property type="entry name" value="ND/Mrp_TM"/>
</dbReference>
<evidence type="ECO:0000256" key="14">
    <source>
        <dbReference type="ARBA" id="ARBA00023075"/>
    </source>
</evidence>
<proteinExistence type="inferred from homology"/>
<keyword evidence="16 18" id="KW-0472">Membrane</keyword>
<keyword evidence="12 18" id="KW-1133">Transmembrane helix</keyword>
<evidence type="ECO:0000256" key="15">
    <source>
        <dbReference type="ARBA" id="ARBA00023128"/>
    </source>
</evidence>
<geneLocation type="mitochondrion" evidence="20"/>
<keyword evidence="13 18" id="KW-0520">NAD</keyword>
<evidence type="ECO:0000256" key="5">
    <source>
        <dbReference type="ARBA" id="ARBA00021008"/>
    </source>
</evidence>
<evidence type="ECO:0000256" key="8">
    <source>
        <dbReference type="ARBA" id="ARBA00022692"/>
    </source>
</evidence>
<feature type="transmembrane region" description="Helical" evidence="18">
    <location>
        <begin position="262"/>
        <end position="283"/>
    </location>
</feature>
<keyword evidence="15 18" id="KW-0496">Mitochondrion</keyword>
<dbReference type="InterPro" id="IPR003917">
    <property type="entry name" value="NADH_UbQ_OxRdtase_chain2"/>
</dbReference>
<dbReference type="EMBL" id="MK431893">
    <property type="protein sequence ID" value="QIT06406.1"/>
    <property type="molecule type" value="Genomic_DNA"/>
</dbReference>
<evidence type="ECO:0000256" key="18">
    <source>
        <dbReference type="RuleBase" id="RU003403"/>
    </source>
</evidence>
<dbReference type="InterPro" id="IPR050175">
    <property type="entry name" value="Complex_I_Subunit_2"/>
</dbReference>
<evidence type="ECO:0000256" key="13">
    <source>
        <dbReference type="ARBA" id="ARBA00023027"/>
    </source>
</evidence>
<feature type="transmembrane region" description="Helical" evidence="18">
    <location>
        <begin position="88"/>
        <end position="108"/>
    </location>
</feature>
<keyword evidence="14 18" id="KW-0830">Ubiquinone</keyword>
<keyword evidence="9 18" id="KW-0999">Mitochondrion inner membrane</keyword>
<evidence type="ECO:0000256" key="10">
    <source>
        <dbReference type="ARBA" id="ARBA00022967"/>
    </source>
</evidence>
<dbReference type="GO" id="GO:0008137">
    <property type="term" value="F:NADH dehydrogenase (ubiquinone) activity"/>
    <property type="evidence" value="ECO:0007669"/>
    <property type="project" value="UniProtKB-EC"/>
</dbReference>
<evidence type="ECO:0000256" key="1">
    <source>
        <dbReference type="ARBA" id="ARBA00003257"/>
    </source>
</evidence>
<name>A0A6H0EYG1_9HEXA</name>
<dbReference type="GO" id="GO:0005743">
    <property type="term" value="C:mitochondrial inner membrane"/>
    <property type="evidence" value="ECO:0007669"/>
    <property type="project" value="UniProtKB-SubCell"/>
</dbReference>
<dbReference type="GO" id="GO:0006120">
    <property type="term" value="P:mitochondrial electron transport, NADH to ubiquinone"/>
    <property type="evidence" value="ECO:0007669"/>
    <property type="project" value="InterPro"/>
</dbReference>
<dbReference type="PRINTS" id="PR01436">
    <property type="entry name" value="NADHDHGNASE2"/>
</dbReference>
<evidence type="ECO:0000256" key="12">
    <source>
        <dbReference type="ARBA" id="ARBA00022989"/>
    </source>
</evidence>
<evidence type="ECO:0000256" key="6">
    <source>
        <dbReference type="ARBA" id="ARBA00022448"/>
    </source>
</evidence>
<keyword evidence="10 18" id="KW-1278">Translocase</keyword>
<keyword evidence="11 18" id="KW-0249">Electron transport</keyword>
<evidence type="ECO:0000256" key="11">
    <source>
        <dbReference type="ARBA" id="ARBA00022982"/>
    </source>
</evidence>
<evidence type="ECO:0000313" key="20">
    <source>
        <dbReference type="EMBL" id="QIT06406.1"/>
    </source>
</evidence>
<dbReference type="AlphaFoldDB" id="A0A6H0EYG1"/>
<gene>
    <name evidence="20" type="primary">ND2</name>
</gene>
<evidence type="ECO:0000256" key="9">
    <source>
        <dbReference type="ARBA" id="ARBA00022792"/>
    </source>
</evidence>
<keyword evidence="8 18" id="KW-0812">Transmembrane</keyword>
<feature type="transmembrane region" description="Helical" evidence="18">
    <location>
        <begin position="167"/>
        <end position="184"/>
    </location>
</feature>
<dbReference type="Pfam" id="PF00361">
    <property type="entry name" value="Proton_antipo_M"/>
    <property type="match status" value="1"/>
</dbReference>
<sequence>MNHQIFLIPLTIGTMITLSADSWILGWIGLEINLMGFIPLIFISPNLKSMEASIKYFLVQAIGSSLIIFSSLIQFYNQNSLNLINISNKFIILALMLKLGAAPLHFWVPQIANTSNWIPLMILLTWQKVAPMSLIINPENLILIIFILSSALMGAIGGMAQNQTKKILAFSSITHSAWMLVNLISEFWMWLIYFFMYSLLTLSAIIIFSINKLIKISSPLLQNLSSSTKMSLALVLFSLGGLPPFPGFFIKLMSIEILWKKSSMMMFLIPMLIISSTCSLYFYSRLNFFMFSNFSFSHKYIKNMTMSYFKYPFSLTILLSISSMFLMNLMTLML</sequence>
<protein>
    <recommendedName>
        <fullName evidence="5 18">NADH-ubiquinone oxidoreductase chain 2</fullName>
        <ecNumber evidence="4 18">7.1.1.2</ecNumber>
    </recommendedName>
</protein>
<evidence type="ECO:0000256" key="16">
    <source>
        <dbReference type="ARBA" id="ARBA00023136"/>
    </source>
</evidence>
<feature type="domain" description="NADH:quinone oxidoreductase/Mrp antiporter transmembrane" evidence="19">
    <location>
        <begin position="20"/>
        <end position="269"/>
    </location>
</feature>
<evidence type="ECO:0000256" key="4">
    <source>
        <dbReference type="ARBA" id="ARBA00012944"/>
    </source>
</evidence>
<evidence type="ECO:0000256" key="3">
    <source>
        <dbReference type="ARBA" id="ARBA00007012"/>
    </source>
</evidence>
<dbReference type="PANTHER" id="PTHR46552">
    <property type="entry name" value="NADH-UBIQUINONE OXIDOREDUCTASE CHAIN 2"/>
    <property type="match status" value="1"/>
</dbReference>
<keyword evidence="6" id="KW-0813">Transport</keyword>